<dbReference type="EMBL" id="BAABHJ010000030">
    <property type="protein sequence ID" value="GAA4615811.1"/>
    <property type="molecule type" value="Genomic_DNA"/>
</dbReference>
<evidence type="ECO:0000256" key="6">
    <source>
        <dbReference type="HAMAP-Rule" id="MF_00260"/>
    </source>
</evidence>
<reference evidence="10" key="1">
    <citation type="journal article" date="2019" name="Int. J. Syst. Evol. Microbiol.">
        <title>The Global Catalogue of Microorganisms (GCM) 10K type strain sequencing project: providing services to taxonomists for standard genome sequencing and annotation.</title>
        <authorList>
            <consortium name="The Broad Institute Genomics Platform"/>
            <consortium name="The Broad Institute Genome Sequencing Center for Infectious Disease"/>
            <person name="Wu L."/>
            <person name="Ma J."/>
        </authorList>
    </citation>
    <scope>NUCLEOTIDE SEQUENCE [LARGE SCALE GENOMIC DNA]</scope>
    <source>
        <strain evidence="10">JCM 17938</strain>
    </source>
</reference>
<sequence length="335" mass="36170">MTIVPADSTSTTVTTDFDQVLPRRKLRLGSRTSHLAMAYANRVVEAIRDVLPHIDVEIVAIKTSGDAWKGDLAQLGGKGAFMKEIDAAMVAGQIDMAVHAMKDVPGDVPLPEGLMFAAYLPREDVRDCVVWRSGSRYTSLDELPPGSVIGTSAVRRKAQILQARPDLQVVPFRGNVIPRLTKLDENDDRIEALVLARIGLVRAGVSDRVGQILEMDQMCPAIGAGVIGVQCREADEGIRELLRLVDHPETRTHITAERTMLHGLQGHCNSPIAGHCTTTPDGRLSLTGMVFSRDGGEFAYAHESDTPDRAPELGALVAATLARKGARDIIAGIPH</sequence>
<dbReference type="InterPro" id="IPR036803">
    <property type="entry name" value="Porphobilinogen_deaminase_C_sf"/>
</dbReference>
<feature type="domain" description="Porphobilinogen deaminase C-terminal" evidence="8">
    <location>
        <begin position="253"/>
        <end position="321"/>
    </location>
</feature>
<evidence type="ECO:0000259" key="8">
    <source>
        <dbReference type="Pfam" id="PF03900"/>
    </source>
</evidence>
<dbReference type="PANTHER" id="PTHR11557:SF0">
    <property type="entry name" value="PORPHOBILINOGEN DEAMINASE"/>
    <property type="match status" value="1"/>
</dbReference>
<dbReference type="SUPFAM" id="SSF54782">
    <property type="entry name" value="Porphobilinogen deaminase (hydroxymethylbilane synthase), C-terminal domain"/>
    <property type="match status" value="1"/>
</dbReference>
<evidence type="ECO:0000256" key="1">
    <source>
        <dbReference type="ARBA" id="ARBA00002869"/>
    </source>
</evidence>
<dbReference type="Gene3D" id="3.30.160.40">
    <property type="entry name" value="Porphobilinogen deaminase, C-terminal domain"/>
    <property type="match status" value="1"/>
</dbReference>
<dbReference type="SUPFAM" id="SSF53850">
    <property type="entry name" value="Periplasmic binding protein-like II"/>
    <property type="match status" value="1"/>
</dbReference>
<dbReference type="RefSeq" id="WP_345364138.1">
    <property type="nucleotide sequence ID" value="NZ_BAABHJ010000030.1"/>
</dbReference>
<keyword evidence="3 6" id="KW-0808">Transferase</keyword>
<comment type="miscellaneous">
    <text evidence="6">The porphobilinogen subunits are added to the dipyrromethane group.</text>
</comment>
<organism evidence="9 10">
    <name type="scientific">Actinoallomurus liliacearum</name>
    <dbReference type="NCBI Taxonomy" id="1080073"/>
    <lineage>
        <taxon>Bacteria</taxon>
        <taxon>Bacillati</taxon>
        <taxon>Actinomycetota</taxon>
        <taxon>Actinomycetes</taxon>
        <taxon>Streptosporangiales</taxon>
        <taxon>Thermomonosporaceae</taxon>
        <taxon>Actinoallomurus</taxon>
    </lineage>
</organism>
<dbReference type="Pfam" id="PF03900">
    <property type="entry name" value="Porphobil_deamC"/>
    <property type="match status" value="1"/>
</dbReference>
<dbReference type="InterPro" id="IPR022419">
    <property type="entry name" value="Porphobilin_deaminase_cofac_BS"/>
</dbReference>
<protein>
    <recommendedName>
        <fullName evidence="6">Porphobilinogen deaminase</fullName>
        <shortName evidence="6">PBG</shortName>
        <ecNumber evidence="6">2.5.1.61</ecNumber>
    </recommendedName>
    <alternativeName>
        <fullName evidence="6">Hydroxymethylbilane synthase</fullName>
        <shortName evidence="6">HMBS</shortName>
    </alternativeName>
    <alternativeName>
        <fullName evidence="6">Pre-uroporphyrinogen synthase</fullName>
    </alternativeName>
</protein>
<comment type="similarity">
    <text evidence="2 6">Belongs to the HMBS family.</text>
</comment>
<comment type="subunit">
    <text evidence="6">Monomer.</text>
</comment>
<comment type="catalytic activity">
    <reaction evidence="5 6">
        <text>4 porphobilinogen + H2O = hydroxymethylbilane + 4 NH4(+)</text>
        <dbReference type="Rhea" id="RHEA:13185"/>
        <dbReference type="ChEBI" id="CHEBI:15377"/>
        <dbReference type="ChEBI" id="CHEBI:28938"/>
        <dbReference type="ChEBI" id="CHEBI:57845"/>
        <dbReference type="ChEBI" id="CHEBI:58126"/>
        <dbReference type="EC" id="2.5.1.61"/>
    </reaction>
</comment>
<dbReference type="EC" id="2.5.1.61" evidence="6"/>
<dbReference type="InterPro" id="IPR022418">
    <property type="entry name" value="Porphobilinogen_deaminase_C"/>
</dbReference>
<evidence type="ECO:0000259" key="7">
    <source>
        <dbReference type="Pfam" id="PF01379"/>
    </source>
</evidence>
<evidence type="ECO:0000256" key="3">
    <source>
        <dbReference type="ARBA" id="ARBA00022679"/>
    </source>
</evidence>
<dbReference type="PIRSF" id="PIRSF001438">
    <property type="entry name" value="4pyrrol_synth_OHMeBilane_synth"/>
    <property type="match status" value="1"/>
</dbReference>
<dbReference type="HAMAP" id="MF_00260">
    <property type="entry name" value="Porphobil_deam"/>
    <property type="match status" value="1"/>
</dbReference>
<dbReference type="InterPro" id="IPR000860">
    <property type="entry name" value="HemC"/>
</dbReference>
<evidence type="ECO:0000313" key="9">
    <source>
        <dbReference type="EMBL" id="GAA4615811.1"/>
    </source>
</evidence>
<keyword evidence="10" id="KW-1185">Reference proteome</keyword>
<comment type="function">
    <text evidence="1 6">Tetrapolymerization of the monopyrrole PBG into the hydroxymethylbilane pre-uroporphyrinogen in several discrete steps.</text>
</comment>
<dbReference type="NCBIfam" id="TIGR00212">
    <property type="entry name" value="hemC"/>
    <property type="match status" value="1"/>
</dbReference>
<feature type="domain" description="Porphobilinogen deaminase N-terminal" evidence="7">
    <location>
        <begin position="26"/>
        <end position="239"/>
    </location>
</feature>
<proteinExistence type="inferred from homology"/>
<dbReference type="Gene3D" id="3.40.190.10">
    <property type="entry name" value="Periplasmic binding protein-like II"/>
    <property type="match status" value="2"/>
</dbReference>
<evidence type="ECO:0000313" key="10">
    <source>
        <dbReference type="Proteomes" id="UP001500212"/>
    </source>
</evidence>
<dbReference type="PRINTS" id="PR00151">
    <property type="entry name" value="PORPHBDMNASE"/>
</dbReference>
<dbReference type="InterPro" id="IPR022417">
    <property type="entry name" value="Porphobilin_deaminase_N"/>
</dbReference>
<feature type="modified residue" description="S-(dipyrrolylmethanemethyl)cysteine" evidence="6">
    <location>
        <position position="268"/>
    </location>
</feature>
<dbReference type="Proteomes" id="UP001500212">
    <property type="component" value="Unassembled WGS sequence"/>
</dbReference>
<evidence type="ECO:0000256" key="2">
    <source>
        <dbReference type="ARBA" id="ARBA00005638"/>
    </source>
</evidence>
<keyword evidence="4 6" id="KW-0627">Porphyrin biosynthesis</keyword>
<evidence type="ECO:0000256" key="4">
    <source>
        <dbReference type="ARBA" id="ARBA00023244"/>
    </source>
</evidence>
<dbReference type="PROSITE" id="PS00533">
    <property type="entry name" value="PORPHOBILINOGEN_DEAM"/>
    <property type="match status" value="1"/>
</dbReference>
<name>A0ABP8TT33_9ACTN</name>
<gene>
    <name evidence="9" type="primary">hemC_2</name>
    <name evidence="6" type="synonym">hemC</name>
    <name evidence="9" type="ORF">GCM10023195_69980</name>
</gene>
<comment type="caution">
    <text evidence="9">The sequence shown here is derived from an EMBL/GenBank/DDBJ whole genome shotgun (WGS) entry which is preliminary data.</text>
</comment>
<dbReference type="Pfam" id="PF01379">
    <property type="entry name" value="Porphobil_deam"/>
    <property type="match status" value="1"/>
</dbReference>
<dbReference type="PANTHER" id="PTHR11557">
    <property type="entry name" value="PORPHOBILINOGEN DEAMINASE"/>
    <property type="match status" value="1"/>
</dbReference>
<accession>A0ABP8TT33</accession>
<evidence type="ECO:0000256" key="5">
    <source>
        <dbReference type="ARBA" id="ARBA00048169"/>
    </source>
</evidence>
<comment type="cofactor">
    <cofactor evidence="6">
        <name>dipyrromethane</name>
        <dbReference type="ChEBI" id="CHEBI:60342"/>
    </cofactor>
    <text evidence="6">Binds 1 dipyrromethane group covalently.</text>
</comment>